<dbReference type="FunFam" id="2.30.310.10:FF:000004">
    <property type="entry name" value="Fibronectin-binding protein A"/>
    <property type="match status" value="1"/>
</dbReference>
<comment type="caution">
    <text evidence="8">The sequence shown here is derived from an EMBL/GenBank/DDBJ whole genome shotgun (WGS) entry which is preliminary data.</text>
</comment>
<keyword evidence="1 5" id="KW-0820">tRNA-binding</keyword>
<feature type="coiled-coil region" evidence="5">
    <location>
        <begin position="296"/>
        <end position="323"/>
    </location>
</feature>
<dbReference type="InterPro" id="IPR051608">
    <property type="entry name" value="RQC_Subunit_NEMF"/>
</dbReference>
<dbReference type="GO" id="GO:0000049">
    <property type="term" value="F:tRNA binding"/>
    <property type="evidence" value="ECO:0007669"/>
    <property type="project" value="UniProtKB-UniRule"/>
</dbReference>
<keyword evidence="5" id="KW-0175">Coiled coil</keyword>
<evidence type="ECO:0000313" key="9">
    <source>
        <dbReference type="Proteomes" id="UP001144204"/>
    </source>
</evidence>
<evidence type="ECO:0000256" key="5">
    <source>
        <dbReference type="HAMAP-Rule" id="MF_00844"/>
    </source>
</evidence>
<dbReference type="EMBL" id="BRPL01000002">
    <property type="protein sequence ID" value="GLB46863.1"/>
    <property type="molecule type" value="Genomic_DNA"/>
</dbReference>
<reference evidence="8" key="2">
    <citation type="journal article" date="2023" name="PLoS ONE">
        <title>Philodulcilactobacillus myokoensis gen. nov., sp. nov., a fructophilic, acidophilic, and agar-phobic lactic acid bacterium isolated from fermented vegetable extracts.</title>
        <authorList>
            <person name="Kouya T."/>
            <person name="Ishiyama Y."/>
            <person name="Ohashi S."/>
            <person name="Kumakubo R."/>
            <person name="Yamazaki T."/>
            <person name="Otaki T."/>
        </authorList>
    </citation>
    <scope>NUCLEOTIDE SEQUENCE</scope>
    <source>
        <strain evidence="8">WR16-4</strain>
    </source>
</reference>
<dbReference type="Proteomes" id="UP001144204">
    <property type="component" value="Unassembled WGS sequence"/>
</dbReference>
<evidence type="ECO:0000256" key="1">
    <source>
        <dbReference type="ARBA" id="ARBA00022555"/>
    </source>
</evidence>
<reference evidence="8" key="1">
    <citation type="submission" date="2022-07" db="EMBL/GenBank/DDBJ databases">
        <authorList>
            <person name="Kouya T."/>
            <person name="Ishiyama Y."/>
        </authorList>
    </citation>
    <scope>NUCLEOTIDE SEQUENCE</scope>
    <source>
        <strain evidence="8">WR16-4</strain>
    </source>
</reference>
<dbReference type="PANTHER" id="PTHR15239">
    <property type="entry name" value="NUCLEAR EXPORT MEDIATOR FACTOR NEMF"/>
    <property type="match status" value="1"/>
</dbReference>
<dbReference type="GO" id="GO:0019843">
    <property type="term" value="F:rRNA binding"/>
    <property type="evidence" value="ECO:0007669"/>
    <property type="project" value="UniProtKB-UniRule"/>
</dbReference>
<dbReference type="AlphaFoldDB" id="A0A9W6B1C9"/>
<evidence type="ECO:0000256" key="3">
    <source>
        <dbReference type="ARBA" id="ARBA00022884"/>
    </source>
</evidence>
<evidence type="ECO:0000313" key="8">
    <source>
        <dbReference type="EMBL" id="GLB46863.1"/>
    </source>
</evidence>
<comment type="function">
    <text evidence="5">Key component of the ribosome quality control system (RQC), a ribosome-associated complex that mediates the extraction of incompletely synthesized nascent chains from stalled ribosomes and their subsequent degradation. RqcH recruits Ala-charged tRNA, and with RqcP directs the elongation of stalled nascent chains on 50S ribosomal subunits, leading to non-templated C-terminal alanine extensions (Ala tail). The Ala tail promotes nascent chain degradation. May add between 1 and at least 8 Ala residues. Binds to stalled 50S ribosomal subunits.</text>
</comment>
<feature type="compositionally biased region" description="Basic residues" evidence="6">
    <location>
        <begin position="435"/>
        <end position="447"/>
    </location>
</feature>
<dbReference type="Gene3D" id="3.40.970.40">
    <property type="entry name" value="fibrinogen binding protein from staphylococcus aureus domain like"/>
    <property type="match status" value="1"/>
</dbReference>
<dbReference type="PANTHER" id="PTHR15239:SF6">
    <property type="entry name" value="RIBOSOME QUALITY CONTROL COMPLEX SUBUNIT NEMF"/>
    <property type="match status" value="1"/>
</dbReference>
<dbReference type="Gene3D" id="2.30.310.10">
    <property type="entry name" value="ibrinogen binding protein from staphylococcus aureus domain"/>
    <property type="match status" value="1"/>
</dbReference>
<comment type="subunit">
    <text evidence="5">Associates with stalled 50S ribosomal subunits. Binds to RqcP.</text>
</comment>
<sequence>MSFDGSFIHSMVNEFNQTLNGGRIAKINQPYANDIIMTIRSHRHNYHLLLSANPSFARAQITNVPYTNPSVPTNFTMTLRKYLSGGVLKQIHQVNNDRIIHFHFTTRNEIGDIEDLLLIVEIMARHSNIILINNESKRIIDAIKRIGSDKNRYRTILPGSTYIDPPKQNQISPFHFDAFDQLNALIRKYPNQDVLAHALQHLVQGIGKDTAEFLAGYLHRPGQLVNNFNQFFNHYDHPKPTLVINKRHQSSFMVYPFINDLDHQNKSFQTLSELLDFYYRDKTERERVKERGAALIRVVKNELKKNRNKIKKLNRTLKSAEHADEYKVKGEILTTYLNQIKSGMKEITLPNFYQQQKPIKIQLSLQKSPSENSQWYFKQYRKKQHAQKYVTKQLKNANQEIDYFENIRSQIEIANPDDLDEIKEELANGGYIKKHHQKKNRNRHRSHPEHFTSDNGITILVGKNNLQNDKLTMRTANKNDIWMHTQKIHGSHVIIRSNHPDNQTLIQAATLAAYFSKARESANVPVDYVPVKNLSKPNGAKPGFVIYRHQKTLSVTPKESVIQKLRSNQSKA</sequence>
<keyword evidence="3 5" id="KW-0694">RNA-binding</keyword>
<dbReference type="HAMAP" id="MF_00844_B">
    <property type="entry name" value="RqcH_B"/>
    <property type="match status" value="1"/>
</dbReference>
<dbReference type="GO" id="GO:1990112">
    <property type="term" value="C:RQC complex"/>
    <property type="evidence" value="ECO:0007669"/>
    <property type="project" value="TreeGrafter"/>
</dbReference>
<organism evidence="8 9">
    <name type="scientific">Philodulcilactobacillus myokoensis</name>
    <dbReference type="NCBI Taxonomy" id="2929573"/>
    <lineage>
        <taxon>Bacteria</taxon>
        <taxon>Bacillati</taxon>
        <taxon>Bacillota</taxon>
        <taxon>Bacilli</taxon>
        <taxon>Lactobacillales</taxon>
        <taxon>Lactobacillaceae</taxon>
        <taxon>Philodulcilactobacillus</taxon>
    </lineage>
</organism>
<evidence type="ECO:0000259" key="7">
    <source>
        <dbReference type="Pfam" id="PF05670"/>
    </source>
</evidence>
<dbReference type="GO" id="GO:0072344">
    <property type="term" value="P:rescue of stalled ribosome"/>
    <property type="evidence" value="ECO:0007669"/>
    <property type="project" value="UniProtKB-UniRule"/>
</dbReference>
<evidence type="ECO:0000256" key="4">
    <source>
        <dbReference type="ARBA" id="ARBA00022917"/>
    </source>
</evidence>
<accession>A0A9W6B1C9</accession>
<dbReference type="InterPro" id="IPR043682">
    <property type="entry name" value="RqcH_bacterial"/>
</dbReference>
<dbReference type="RefSeq" id="WP_286136325.1">
    <property type="nucleotide sequence ID" value="NZ_BRPL01000002.1"/>
</dbReference>
<evidence type="ECO:0000256" key="6">
    <source>
        <dbReference type="SAM" id="MobiDB-lite"/>
    </source>
</evidence>
<dbReference type="InterPro" id="IPR008532">
    <property type="entry name" value="NFACT_RNA-bd"/>
</dbReference>
<comment type="similarity">
    <text evidence="5">Belongs to the NEMF family.</text>
</comment>
<feature type="region of interest" description="Disordered" evidence="6">
    <location>
        <begin position="435"/>
        <end position="455"/>
    </location>
</feature>
<dbReference type="Pfam" id="PF05833">
    <property type="entry name" value="NFACT_N"/>
    <property type="match status" value="1"/>
</dbReference>
<feature type="domain" description="NFACT RNA-binding" evidence="7">
    <location>
        <begin position="450"/>
        <end position="539"/>
    </location>
</feature>
<keyword evidence="9" id="KW-1185">Reference proteome</keyword>
<evidence type="ECO:0000256" key="2">
    <source>
        <dbReference type="ARBA" id="ARBA00022730"/>
    </source>
</evidence>
<proteinExistence type="inferred from homology"/>
<keyword evidence="4 5" id="KW-0648">Protein biosynthesis</keyword>
<dbReference type="Pfam" id="PF05670">
    <property type="entry name" value="NFACT-R_1"/>
    <property type="match status" value="1"/>
</dbReference>
<gene>
    <name evidence="5" type="primary">rqcH</name>
    <name evidence="8" type="ORF">WR164_08420</name>
</gene>
<keyword evidence="2 5" id="KW-0699">rRNA-binding</keyword>
<protein>
    <recommendedName>
        <fullName evidence="5">Rqc2 homolog RqcH</fullName>
        <shortName evidence="5">RqcH</shortName>
    </recommendedName>
</protein>
<dbReference type="GO" id="GO:0043023">
    <property type="term" value="F:ribosomal large subunit binding"/>
    <property type="evidence" value="ECO:0007669"/>
    <property type="project" value="UniProtKB-UniRule"/>
</dbReference>
<name>A0A9W6B1C9_9LACO</name>